<keyword evidence="3" id="KW-1133">Transmembrane helix</keyword>
<evidence type="ECO:0000313" key="5">
    <source>
        <dbReference type="EMBL" id="BCJ85635.1"/>
    </source>
</evidence>
<dbReference type="RefSeq" id="WP_200759735.1">
    <property type="nucleotide sequence ID" value="NZ_AP023366.1"/>
</dbReference>
<organism evidence="5 6">
    <name type="scientific">Effusibacillus dendaii</name>
    <dbReference type="NCBI Taxonomy" id="2743772"/>
    <lineage>
        <taxon>Bacteria</taxon>
        <taxon>Bacillati</taxon>
        <taxon>Bacillota</taxon>
        <taxon>Bacilli</taxon>
        <taxon>Bacillales</taxon>
        <taxon>Alicyclobacillaceae</taxon>
        <taxon>Effusibacillus</taxon>
    </lineage>
</organism>
<dbReference type="PANTHER" id="PTHR33392:SF6">
    <property type="entry name" value="POLYISOPRENYL-TEICHOIC ACID--PEPTIDOGLYCAN TEICHOIC ACID TRANSFERASE TAGU"/>
    <property type="match status" value="1"/>
</dbReference>
<gene>
    <name evidence="5" type="ORF">skT53_06200</name>
</gene>
<dbReference type="AlphaFoldDB" id="A0A7I8D6C2"/>
<keyword evidence="6" id="KW-1185">Reference proteome</keyword>
<dbReference type="PANTHER" id="PTHR33392">
    <property type="entry name" value="POLYISOPRENYL-TEICHOIC ACID--PEPTIDOGLYCAN TEICHOIC ACID TRANSFERASE TAGU"/>
    <property type="match status" value="1"/>
</dbReference>
<dbReference type="Proteomes" id="UP000593802">
    <property type="component" value="Chromosome"/>
</dbReference>
<dbReference type="EMBL" id="AP023366">
    <property type="protein sequence ID" value="BCJ85635.1"/>
    <property type="molecule type" value="Genomic_DNA"/>
</dbReference>
<name>A0A7I8D6C2_9BACL</name>
<accession>A0A7I8D6C2</accession>
<feature type="compositionally biased region" description="Low complexity" evidence="2">
    <location>
        <begin position="358"/>
        <end position="367"/>
    </location>
</feature>
<keyword evidence="3" id="KW-0812">Transmembrane</keyword>
<feature type="compositionally biased region" description="Polar residues" evidence="2">
    <location>
        <begin position="423"/>
        <end position="438"/>
    </location>
</feature>
<dbReference type="Gene3D" id="3.40.630.190">
    <property type="entry name" value="LCP protein"/>
    <property type="match status" value="1"/>
</dbReference>
<dbReference type="InterPro" id="IPR050922">
    <property type="entry name" value="LytR/CpsA/Psr_CW_biosynth"/>
</dbReference>
<evidence type="ECO:0000259" key="4">
    <source>
        <dbReference type="Pfam" id="PF03816"/>
    </source>
</evidence>
<feature type="domain" description="Cell envelope-related transcriptional attenuator" evidence="4">
    <location>
        <begin position="79"/>
        <end position="226"/>
    </location>
</feature>
<feature type="compositionally biased region" description="Low complexity" evidence="2">
    <location>
        <begin position="403"/>
        <end position="422"/>
    </location>
</feature>
<evidence type="ECO:0000256" key="1">
    <source>
        <dbReference type="ARBA" id="ARBA00006068"/>
    </source>
</evidence>
<reference evidence="5 6" key="1">
    <citation type="submission" date="2020-08" db="EMBL/GenBank/DDBJ databases">
        <title>Complete Genome Sequence of Effusibacillus dendaii Strain skT53, Isolated from Farmland soil.</title>
        <authorList>
            <person name="Konishi T."/>
            <person name="Kawasaki H."/>
        </authorList>
    </citation>
    <scope>NUCLEOTIDE SEQUENCE [LARGE SCALE GENOMIC DNA]</scope>
    <source>
        <strain evidence="6">skT53</strain>
    </source>
</reference>
<sequence length="449" mass="48631">MATGTETKKKPGKKRKRRFLLLLAIILLSILGYYGYHLYSFANKIQSIPTEGSTEEWTGGRVNILLLGEDARPGEGHTRSDSMILLSMDPTTHKGSLFSVMRDTWWKIPGSGYDKINAANALGGPQKAAQAVSNFLDIPIHYYVETNFVGFTKIVDTLGGVDINVDQNMEYDDPTDGTHIHLRKGMQHLDGAQALNFVRFRHDALGDYNRTARQRTFLQALAAKGKSSIALFKLPQILDEMSTSVETNMSTSDMLKIGQLLYGINLADIQTEQVPRTNDLLEQYLPDGGDVLIPHVLATRQFVHQALGMNDNVVSTAAEEYYWNQYYGRVPAALNGGQVTSNSTNGNVEAQKKPDASNVNANNKNNNQKSKTDPLNVRNSSDGNSTVGNTPSGKTSTAINSKTGTGDSGTTTGHDTPTSVTGGTNNKSGQNLNTNQAGNSGGTVAPTTK</sequence>
<evidence type="ECO:0000256" key="3">
    <source>
        <dbReference type="SAM" id="Phobius"/>
    </source>
</evidence>
<protein>
    <submittedName>
        <fullName evidence="5">Cell envelope-related transcriptional attenuator</fullName>
    </submittedName>
</protein>
<evidence type="ECO:0000313" key="6">
    <source>
        <dbReference type="Proteomes" id="UP000593802"/>
    </source>
</evidence>
<keyword evidence="3" id="KW-0472">Membrane</keyword>
<dbReference type="KEGG" id="eff:skT53_06200"/>
<proteinExistence type="inferred from homology"/>
<comment type="similarity">
    <text evidence="1">Belongs to the LytR/CpsA/Psr (LCP) family.</text>
</comment>
<dbReference type="Pfam" id="PF03816">
    <property type="entry name" value="LytR_cpsA_psr"/>
    <property type="match status" value="1"/>
</dbReference>
<feature type="compositionally biased region" description="Polar residues" evidence="2">
    <location>
        <begin position="338"/>
        <end position="348"/>
    </location>
</feature>
<feature type="compositionally biased region" description="Polar residues" evidence="2">
    <location>
        <begin position="377"/>
        <end position="402"/>
    </location>
</feature>
<feature type="transmembrane region" description="Helical" evidence="3">
    <location>
        <begin position="20"/>
        <end position="39"/>
    </location>
</feature>
<dbReference type="NCBIfam" id="TIGR00350">
    <property type="entry name" value="lytR_cpsA_psr"/>
    <property type="match status" value="1"/>
</dbReference>
<dbReference type="InterPro" id="IPR004474">
    <property type="entry name" value="LytR_CpsA_psr"/>
</dbReference>
<feature type="region of interest" description="Disordered" evidence="2">
    <location>
        <begin position="338"/>
        <end position="449"/>
    </location>
</feature>
<evidence type="ECO:0000256" key="2">
    <source>
        <dbReference type="SAM" id="MobiDB-lite"/>
    </source>
</evidence>